<dbReference type="AlphaFoldDB" id="A0A1H6XHT4"/>
<dbReference type="InterPro" id="IPR052031">
    <property type="entry name" value="Membrane_Transporter-Flippase"/>
</dbReference>
<evidence type="ECO:0000313" key="9">
    <source>
        <dbReference type="Proteomes" id="UP000183028"/>
    </source>
</evidence>
<protein>
    <submittedName>
        <fullName evidence="8">MatE protein</fullName>
    </submittedName>
</protein>
<reference evidence="9" key="1">
    <citation type="submission" date="2016-10" db="EMBL/GenBank/DDBJ databases">
        <authorList>
            <person name="Varghese N."/>
        </authorList>
    </citation>
    <scope>NUCLEOTIDE SEQUENCE [LARGE SCALE GENOMIC DNA]</scope>
    <source>
        <strain evidence="9">DSM 20406</strain>
    </source>
</reference>
<keyword evidence="3" id="KW-1003">Cell membrane</keyword>
<keyword evidence="2" id="KW-0813">Transport</keyword>
<dbReference type="Pfam" id="PF01554">
    <property type="entry name" value="MatE"/>
    <property type="match status" value="1"/>
</dbReference>
<keyword evidence="5 7" id="KW-1133">Transmembrane helix</keyword>
<evidence type="ECO:0000256" key="6">
    <source>
        <dbReference type="ARBA" id="ARBA00023136"/>
    </source>
</evidence>
<proteinExistence type="predicted"/>
<dbReference type="GO" id="GO:0015297">
    <property type="term" value="F:antiporter activity"/>
    <property type="evidence" value="ECO:0007669"/>
    <property type="project" value="InterPro"/>
</dbReference>
<keyword evidence="6 7" id="KW-0472">Membrane</keyword>
<dbReference type="STRING" id="322505.SAMN04487836_11365"/>
<name>A0A1H6XHT4_9FIRM</name>
<dbReference type="eggNOG" id="COG0534">
    <property type="taxonomic scope" value="Bacteria"/>
</dbReference>
<evidence type="ECO:0000256" key="1">
    <source>
        <dbReference type="ARBA" id="ARBA00004651"/>
    </source>
</evidence>
<dbReference type="GO" id="GO:0005886">
    <property type="term" value="C:plasma membrane"/>
    <property type="evidence" value="ECO:0007669"/>
    <property type="project" value="UniProtKB-SubCell"/>
</dbReference>
<dbReference type="PANTHER" id="PTHR43549:SF3">
    <property type="entry name" value="MULTIDRUG RESISTANCE PROTEIN YPNP-RELATED"/>
    <property type="match status" value="1"/>
</dbReference>
<evidence type="ECO:0000313" key="8">
    <source>
        <dbReference type="EMBL" id="SEJ24440.1"/>
    </source>
</evidence>
<dbReference type="InterPro" id="IPR002528">
    <property type="entry name" value="MATE_fam"/>
</dbReference>
<dbReference type="GO" id="GO:0042910">
    <property type="term" value="F:xenobiotic transmembrane transporter activity"/>
    <property type="evidence" value="ECO:0007669"/>
    <property type="project" value="InterPro"/>
</dbReference>
<evidence type="ECO:0000256" key="4">
    <source>
        <dbReference type="ARBA" id="ARBA00022692"/>
    </source>
</evidence>
<accession>A0A1H6XHT4</accession>
<keyword evidence="4 7" id="KW-0812">Transmembrane</keyword>
<evidence type="ECO:0000256" key="7">
    <source>
        <dbReference type="SAM" id="Phobius"/>
    </source>
</evidence>
<dbReference type="Proteomes" id="UP000183028">
    <property type="component" value="Unassembled WGS sequence"/>
</dbReference>
<dbReference type="PANTHER" id="PTHR43549">
    <property type="entry name" value="MULTIDRUG RESISTANCE PROTEIN YPNP-RELATED"/>
    <property type="match status" value="1"/>
</dbReference>
<evidence type="ECO:0000256" key="3">
    <source>
        <dbReference type="ARBA" id="ARBA00022475"/>
    </source>
</evidence>
<organism evidence="8 9">
    <name type="scientific">Sharpea azabuensis</name>
    <dbReference type="NCBI Taxonomy" id="322505"/>
    <lineage>
        <taxon>Bacteria</taxon>
        <taxon>Bacillati</taxon>
        <taxon>Bacillota</taxon>
        <taxon>Erysipelotrichia</taxon>
        <taxon>Erysipelotrichales</taxon>
        <taxon>Coprobacillaceae</taxon>
        <taxon>Sharpea</taxon>
    </lineage>
</organism>
<comment type="subcellular location">
    <subcellularLocation>
        <location evidence="1">Cell membrane</location>
        <topology evidence="1">Multi-pass membrane protein</topology>
    </subcellularLocation>
</comment>
<keyword evidence="9" id="KW-1185">Reference proteome</keyword>
<dbReference type="EMBL" id="FNYK01000082">
    <property type="protein sequence ID" value="SEJ24440.1"/>
    <property type="molecule type" value="Genomic_DNA"/>
</dbReference>
<sequence>MHLDASGAALATVFAQGISVLFALILFMKRKRDFSFNTHSIRALKIGIPLALQEFLTRLSFLALCAFVNRLGLEASPGYGVACKTVNFIMLVPSSLMQSMASFVVQNVGASNGYRNG</sequence>
<feature type="transmembrane region" description="Helical" evidence="7">
    <location>
        <begin position="6"/>
        <end position="27"/>
    </location>
</feature>
<evidence type="ECO:0000256" key="5">
    <source>
        <dbReference type="ARBA" id="ARBA00022989"/>
    </source>
</evidence>
<evidence type="ECO:0000256" key="2">
    <source>
        <dbReference type="ARBA" id="ARBA00022448"/>
    </source>
</evidence>
<gene>
    <name evidence="8" type="ORF">SAMN04487834_108212</name>
</gene>